<keyword evidence="3" id="KW-1185">Reference proteome</keyword>
<feature type="transmembrane region" description="Helical" evidence="1">
    <location>
        <begin position="12"/>
        <end position="32"/>
    </location>
</feature>
<dbReference type="Proteomes" id="UP000058925">
    <property type="component" value="Chromosome"/>
</dbReference>
<keyword evidence="1" id="KW-0472">Membrane</keyword>
<evidence type="ECO:0000313" key="3">
    <source>
        <dbReference type="Proteomes" id="UP000058925"/>
    </source>
</evidence>
<evidence type="ECO:0000256" key="1">
    <source>
        <dbReference type="SAM" id="Phobius"/>
    </source>
</evidence>
<dbReference type="EMBL" id="CP012850">
    <property type="protein sequence ID" value="ALI36405.1"/>
    <property type="molecule type" value="Genomic_DNA"/>
</dbReference>
<dbReference type="KEGG" id="taa:NMY3_02205"/>
<gene>
    <name evidence="2" type="ORF">NMY3_02205</name>
</gene>
<dbReference type="AlphaFoldDB" id="A0A654LYT9"/>
<keyword evidence="1" id="KW-0812">Transmembrane</keyword>
<proteinExistence type="predicted"/>
<dbReference type="OrthoDB" id="10776at2157"/>
<organism evidence="2 3">
    <name type="scientific">Candidatus Nitrosocosmicus oleophilus</name>
    <dbReference type="NCBI Taxonomy" id="1353260"/>
    <lineage>
        <taxon>Archaea</taxon>
        <taxon>Nitrososphaerota</taxon>
        <taxon>Nitrososphaeria</taxon>
        <taxon>Nitrososphaerales</taxon>
        <taxon>Nitrososphaeraceae</taxon>
        <taxon>Candidatus Nitrosocosmicus</taxon>
    </lineage>
</organism>
<dbReference type="GeneID" id="60422155"/>
<accession>A0A654LYT9</accession>
<reference evidence="3" key="1">
    <citation type="submission" date="2015-10" db="EMBL/GenBank/DDBJ databases">
        <title>Niche specialization of a soil ammonia-oxidizing archaeon, Candidatus Nitrosocosmicus oleophilus.</title>
        <authorList>
            <person name="Jung M.-Y."/>
            <person name="Rhee S.-K."/>
        </authorList>
    </citation>
    <scope>NUCLEOTIDE SEQUENCE [LARGE SCALE GENOMIC DNA]</scope>
    <source>
        <strain evidence="3">MY3</strain>
    </source>
</reference>
<evidence type="ECO:0000313" key="2">
    <source>
        <dbReference type="EMBL" id="ALI36405.1"/>
    </source>
</evidence>
<sequence length="147" mass="16409">MKLDNARNKVIFIVLLSIGFTLAMYWVLSYSLSQTNSSSPRLIPEEAYLIILHDVYNQSLDQLSKITFADLDGKFTSQYVMVDANGTIYQADKDTHDTGKVLGSTVEPLTGGNHYGWEITANNTKYYIDSTSGQMILNPARSNENSN</sequence>
<dbReference type="RefSeq" id="WP_196815672.1">
    <property type="nucleotide sequence ID" value="NZ_CP012850.1"/>
</dbReference>
<protein>
    <submittedName>
        <fullName evidence="2">Uncharacterized protein</fullName>
    </submittedName>
</protein>
<name>A0A654LYT9_9ARCH</name>
<keyword evidence="1" id="KW-1133">Transmembrane helix</keyword>